<accession>A0AAX2AEM0</accession>
<gene>
    <name evidence="1" type="ORF">CP985_08950</name>
</gene>
<dbReference type="EMBL" id="NXID01000030">
    <property type="protein sequence ID" value="RXK15368.1"/>
    <property type="molecule type" value="Genomic_DNA"/>
</dbReference>
<protein>
    <recommendedName>
        <fullName evidence="3">Lipoprotein</fullName>
    </recommendedName>
</protein>
<organism evidence="1 2">
    <name type="scientific">Malaciobacter mytili LMG 24559</name>
    <dbReference type="NCBI Taxonomy" id="1032238"/>
    <lineage>
        <taxon>Bacteria</taxon>
        <taxon>Pseudomonadati</taxon>
        <taxon>Campylobacterota</taxon>
        <taxon>Epsilonproteobacteria</taxon>
        <taxon>Campylobacterales</taxon>
        <taxon>Arcobacteraceae</taxon>
        <taxon>Malaciobacter</taxon>
    </lineage>
</organism>
<keyword evidence="2" id="KW-1185">Reference proteome</keyword>
<reference evidence="1 2" key="1">
    <citation type="submission" date="2017-09" db="EMBL/GenBank/DDBJ databases">
        <title>Genomics of the genus Arcobacter.</title>
        <authorList>
            <person name="Perez-Cataluna A."/>
            <person name="Figueras M.J."/>
            <person name="Salas-Masso N."/>
        </authorList>
    </citation>
    <scope>NUCLEOTIDE SEQUENCE [LARGE SCALE GENOMIC DNA]</scope>
    <source>
        <strain evidence="1 2">CECT 7386</strain>
    </source>
</reference>
<dbReference type="Proteomes" id="UP000290092">
    <property type="component" value="Unassembled WGS sequence"/>
</dbReference>
<evidence type="ECO:0000313" key="2">
    <source>
        <dbReference type="Proteomes" id="UP000290092"/>
    </source>
</evidence>
<comment type="caution">
    <text evidence="1">The sequence shown here is derived from an EMBL/GenBank/DDBJ whole genome shotgun (WGS) entry which is preliminary data.</text>
</comment>
<sequence length="136" mass="15561">MQKVEQLNLLSKVGLLIIILLLSGCAKNAPSLPKDYSSVDSKNKLSKDDFTSKLLQLDCQEIKVQLEQLDKINETNISKIKSTRVKDQTIGYISTVLFPPLWFAIDNHTDEKSKIDEVYKQKDNLFKLQAYKKCKI</sequence>
<evidence type="ECO:0008006" key="3">
    <source>
        <dbReference type="Google" id="ProtNLM"/>
    </source>
</evidence>
<dbReference type="AlphaFoldDB" id="A0AAX2AEM0"/>
<name>A0AAX2AEM0_9BACT</name>
<dbReference type="RefSeq" id="WP_114842194.1">
    <property type="nucleotide sequence ID" value="NZ_CP031219.1"/>
</dbReference>
<evidence type="ECO:0000313" key="1">
    <source>
        <dbReference type="EMBL" id="RXK15368.1"/>
    </source>
</evidence>
<proteinExistence type="predicted"/>
<dbReference type="KEGG" id="amyt:AMYT_1781"/>
<dbReference type="PROSITE" id="PS51257">
    <property type="entry name" value="PROKAR_LIPOPROTEIN"/>
    <property type="match status" value="1"/>
</dbReference>